<dbReference type="InParanoid" id="B0D2H8"/>
<organism evidence="3">
    <name type="scientific">Laccaria bicolor (strain S238N-H82 / ATCC MYA-4686)</name>
    <name type="common">Bicoloured deceiver</name>
    <name type="synonym">Laccaria laccata var. bicolor</name>
    <dbReference type="NCBI Taxonomy" id="486041"/>
    <lineage>
        <taxon>Eukaryota</taxon>
        <taxon>Fungi</taxon>
        <taxon>Dikarya</taxon>
        <taxon>Basidiomycota</taxon>
        <taxon>Agaricomycotina</taxon>
        <taxon>Agaricomycetes</taxon>
        <taxon>Agaricomycetidae</taxon>
        <taxon>Agaricales</taxon>
        <taxon>Agaricineae</taxon>
        <taxon>Hydnangiaceae</taxon>
        <taxon>Laccaria</taxon>
    </lineage>
</organism>
<dbReference type="HOGENOM" id="CLU_909329_0_0_1"/>
<dbReference type="AlphaFoldDB" id="B0D2H8"/>
<evidence type="ECO:0000256" key="1">
    <source>
        <dbReference type="SAM" id="MobiDB-lite"/>
    </source>
</evidence>
<reference evidence="2 3" key="1">
    <citation type="journal article" date="2008" name="Nature">
        <title>The genome of Laccaria bicolor provides insights into mycorrhizal symbiosis.</title>
        <authorList>
            <person name="Martin F."/>
            <person name="Aerts A."/>
            <person name="Ahren D."/>
            <person name="Brun A."/>
            <person name="Danchin E.G.J."/>
            <person name="Duchaussoy F."/>
            <person name="Gibon J."/>
            <person name="Kohler A."/>
            <person name="Lindquist E."/>
            <person name="Pereda V."/>
            <person name="Salamov A."/>
            <person name="Shapiro H.J."/>
            <person name="Wuyts J."/>
            <person name="Blaudez D."/>
            <person name="Buee M."/>
            <person name="Brokstein P."/>
            <person name="Canbaeck B."/>
            <person name="Cohen D."/>
            <person name="Courty P.E."/>
            <person name="Coutinho P.M."/>
            <person name="Delaruelle C."/>
            <person name="Detter J.C."/>
            <person name="Deveau A."/>
            <person name="DiFazio S."/>
            <person name="Duplessis S."/>
            <person name="Fraissinet-Tachet L."/>
            <person name="Lucic E."/>
            <person name="Frey-Klett P."/>
            <person name="Fourrey C."/>
            <person name="Feussner I."/>
            <person name="Gay G."/>
            <person name="Grimwood J."/>
            <person name="Hoegger P.J."/>
            <person name="Jain P."/>
            <person name="Kilaru S."/>
            <person name="Labbe J."/>
            <person name="Lin Y.C."/>
            <person name="Legue V."/>
            <person name="Le Tacon F."/>
            <person name="Marmeisse R."/>
            <person name="Melayah D."/>
            <person name="Montanini B."/>
            <person name="Muratet M."/>
            <person name="Nehls U."/>
            <person name="Niculita-Hirzel H."/>
            <person name="Oudot-Le Secq M.P."/>
            <person name="Peter M."/>
            <person name="Quesneville H."/>
            <person name="Rajashekar B."/>
            <person name="Reich M."/>
            <person name="Rouhier N."/>
            <person name="Schmutz J."/>
            <person name="Yin T."/>
            <person name="Chalot M."/>
            <person name="Henrissat B."/>
            <person name="Kuees U."/>
            <person name="Lucas S."/>
            <person name="Van de Peer Y."/>
            <person name="Podila G.K."/>
            <person name="Polle A."/>
            <person name="Pukkila P.J."/>
            <person name="Richardson P.M."/>
            <person name="Rouze P."/>
            <person name="Sanders I.R."/>
            <person name="Stajich J.E."/>
            <person name="Tunlid A."/>
            <person name="Tuskan G."/>
            <person name="Grigoriev I.V."/>
        </authorList>
    </citation>
    <scope>NUCLEOTIDE SEQUENCE [LARGE SCALE GENOMIC DNA]</scope>
    <source>
        <strain evidence="3">S238N-H82 / ATCC MYA-4686</strain>
    </source>
</reference>
<dbReference type="OrthoDB" id="10404095at2759"/>
<accession>B0D2H8</accession>
<protein>
    <submittedName>
        <fullName evidence="2">Predicted protein</fullName>
    </submittedName>
</protein>
<dbReference type="GeneID" id="6074286"/>
<sequence length="306" mass="34296">MCQENTRGDWGVQKSDLLHASARLLSLDEAVWRALSHKVRHVGMSLPYLSSFPPTVMSQQPSAERPSDFNTMQLPHAMQPIPNPNFPLQCHEAKNLLWVESDLLDPFVHGEDWSVDNSHTISQGSADTFTHKFKAEQYEVNAPINHCPLMVVALRDVVFPSTYTAALPVLTLHNHALDQFDRAQDLMDNSNFMSFQVGLDAPATSSSSRYDSRMQRMRFLDFLDSPQPWAGSSVSNEANTYHDPNDRACASRNDHQENMGHSRGIPGQALEVKRSVVGSRGVTAATKARRKDQNQPGRPHELALWD</sequence>
<gene>
    <name evidence="2" type="ORF">LACBIDRAFT_324620</name>
</gene>
<evidence type="ECO:0000313" key="2">
    <source>
        <dbReference type="EMBL" id="EDR10751.1"/>
    </source>
</evidence>
<proteinExistence type="predicted"/>
<name>B0D2H8_LACBS</name>
<dbReference type="KEGG" id="lbc:LACBIDRAFT_324620"/>
<dbReference type="Proteomes" id="UP000001194">
    <property type="component" value="Unassembled WGS sequence"/>
</dbReference>
<keyword evidence="3" id="KW-1185">Reference proteome</keyword>
<dbReference type="EMBL" id="DS547096">
    <property type="protein sequence ID" value="EDR10751.1"/>
    <property type="molecule type" value="Genomic_DNA"/>
</dbReference>
<evidence type="ECO:0000313" key="3">
    <source>
        <dbReference type="Proteomes" id="UP000001194"/>
    </source>
</evidence>
<dbReference type="RefSeq" id="XP_001878052.1">
    <property type="nucleotide sequence ID" value="XM_001878017.1"/>
</dbReference>
<feature type="region of interest" description="Disordered" evidence="1">
    <location>
        <begin position="231"/>
        <end position="306"/>
    </location>
</feature>